<accession>A0A813J1S6</accession>
<proteinExistence type="predicted"/>
<dbReference type="AlphaFoldDB" id="A0A813J1S6"/>
<sequence>MVKKAKEIKTARDKQSKKVGIWVPSGDKPPVDRKHARDAVKKALKKGNVVLVIGGKFLRVPLTQKLSLKSPSELKSEFKRYEKYAAARTVAEAFKLGALVGDMGFSLKSGLLKFLPSLKGTAVETPLPMSEWPAGIREGDGHAPWWLPSNWTHGVKTTCRTYLPVYIAPNGRTCYHQEVVEAIVGEELGRNVDCMVDWAKKQMSEVKDWHGEAVAFDADSKLFSCLSKQERAHLPPASELHVGVISARRATELSGIRGIVNVQSRLLAAGIKPRWYVDADSLEDYRKLGLDAVVGGKLTPSRNKALQDAAKLNKVCVQCSDDIYGWEFYKSDLDAKDLRSKGAVNMLKHANAAILRSRLVVSPAAAARFLLAKMRADPGRPRIGGVLPTGNGAMALLAQMTTMDGFILGDFFVHDKSPCRFDNQITLKEDYDFTCSHLKRHGCVLRCNRLVLKVVHETNAGGAVAVRDSSGDKERQNIKILMRKWPGVFKLHSTRGDTQVKMKWKHRK</sequence>
<protein>
    <submittedName>
        <fullName evidence="1">Uncharacterized protein</fullName>
    </submittedName>
</protein>
<dbReference type="Proteomes" id="UP000626109">
    <property type="component" value="Unassembled WGS sequence"/>
</dbReference>
<comment type="caution">
    <text evidence="1">The sequence shown here is derived from an EMBL/GenBank/DDBJ whole genome shotgun (WGS) entry which is preliminary data.</text>
</comment>
<reference evidence="1" key="1">
    <citation type="submission" date="2021-02" db="EMBL/GenBank/DDBJ databases">
        <authorList>
            <person name="Dougan E. K."/>
            <person name="Rhodes N."/>
            <person name="Thang M."/>
            <person name="Chan C."/>
        </authorList>
    </citation>
    <scope>NUCLEOTIDE SEQUENCE</scope>
</reference>
<name>A0A813J1S6_POLGL</name>
<organism evidence="1 3">
    <name type="scientific">Polarella glacialis</name>
    <name type="common">Dinoflagellate</name>
    <dbReference type="NCBI Taxonomy" id="89957"/>
    <lineage>
        <taxon>Eukaryota</taxon>
        <taxon>Sar</taxon>
        <taxon>Alveolata</taxon>
        <taxon>Dinophyceae</taxon>
        <taxon>Suessiales</taxon>
        <taxon>Suessiaceae</taxon>
        <taxon>Polarella</taxon>
    </lineage>
</organism>
<evidence type="ECO:0000313" key="1">
    <source>
        <dbReference type="EMBL" id="CAE8664839.1"/>
    </source>
</evidence>
<evidence type="ECO:0000313" key="3">
    <source>
        <dbReference type="Proteomes" id="UP000626109"/>
    </source>
</evidence>
<dbReference type="EMBL" id="CAJNNW010019612">
    <property type="protein sequence ID" value="CAE8664839.1"/>
    <property type="molecule type" value="Genomic_DNA"/>
</dbReference>
<dbReference type="EMBL" id="CAJNNW010022081">
    <property type="protein sequence ID" value="CAE8668795.1"/>
    <property type="molecule type" value="Genomic_DNA"/>
</dbReference>
<evidence type="ECO:0000313" key="2">
    <source>
        <dbReference type="EMBL" id="CAE8668795.1"/>
    </source>
</evidence>
<gene>
    <name evidence="1" type="ORF">PGLA2088_LOCUS15729</name>
    <name evidence="2" type="ORF">PGLA2088_LOCUS17032</name>
</gene>